<evidence type="ECO:0000259" key="3">
    <source>
        <dbReference type="Pfam" id="PF26061"/>
    </source>
</evidence>
<evidence type="ECO:0000256" key="2">
    <source>
        <dbReference type="SAM" id="SignalP"/>
    </source>
</evidence>
<feature type="region of interest" description="Disordered" evidence="1">
    <location>
        <begin position="36"/>
        <end position="77"/>
    </location>
</feature>
<feature type="compositionally biased region" description="Gly residues" evidence="1">
    <location>
        <begin position="42"/>
        <end position="53"/>
    </location>
</feature>
<dbReference type="Pfam" id="PF26061">
    <property type="entry name" value="DUF8021"/>
    <property type="match status" value="1"/>
</dbReference>
<dbReference type="Proteomes" id="UP000075635">
    <property type="component" value="Unassembled WGS sequence"/>
</dbReference>
<reference evidence="4 5" key="1">
    <citation type="submission" date="2014-02" db="EMBL/GenBank/DDBJ databases">
        <title>The small core and large imbalanced accessory genome model reveals a collaborative survival strategy of Sorangium cellulosum strains in nature.</title>
        <authorList>
            <person name="Han K."/>
            <person name="Peng R."/>
            <person name="Blom J."/>
            <person name="Li Y.-Z."/>
        </authorList>
    </citation>
    <scope>NUCLEOTIDE SEQUENCE [LARGE SCALE GENOMIC DNA]</scope>
    <source>
        <strain evidence="4 5">So0011-07</strain>
    </source>
</reference>
<protein>
    <recommendedName>
        <fullName evidence="3">DUF8021 domain-containing protein</fullName>
    </recommendedName>
</protein>
<comment type="caution">
    <text evidence="4">The sequence shown here is derived from an EMBL/GenBank/DDBJ whole genome shotgun (WGS) entry which is preliminary data.</text>
</comment>
<name>A0A150QWE8_SORCE</name>
<keyword evidence="2" id="KW-0732">Signal</keyword>
<feature type="domain" description="DUF8021" evidence="3">
    <location>
        <begin position="237"/>
        <end position="337"/>
    </location>
</feature>
<proteinExistence type="predicted"/>
<evidence type="ECO:0000313" key="5">
    <source>
        <dbReference type="Proteomes" id="UP000075635"/>
    </source>
</evidence>
<accession>A0A150QWE8</accession>
<dbReference type="PROSITE" id="PS51257">
    <property type="entry name" value="PROKAR_LIPOPROTEIN"/>
    <property type="match status" value="1"/>
</dbReference>
<feature type="compositionally biased region" description="Gly residues" evidence="1">
    <location>
        <begin position="60"/>
        <end position="74"/>
    </location>
</feature>
<sequence>MADHRVRSAVAARRSLACCLPLLTLIACGGDGDGTPPPTATGGSGTTGTGATGGSVATTGSGGAGGSSSGGGGMSAEAAVGSATSATSGTGGGGETAGCTRDLLKSTIDAYFEALAAHDPSALPLADNVKFTENGEALELGQEGLWKTAGALKYAHSALDTETCSSASQAVVPDGSMDIPLALRLKLENQKIAEIETIAVRPGDYKVSGQDFASNTAAIIASGDTVKWEEPVAAGDRNARDELVGWMEKYFWLFPRGVCDTVSGCKRIENGGGSFNCSAGASCDPGQPGSGTPALTPRLIFADVETGIGVGFTMFMGNTDMHMFKMRGGQVYGVSAILGAASSSGWE</sequence>
<feature type="signal peptide" evidence="2">
    <location>
        <begin position="1"/>
        <end position="29"/>
    </location>
</feature>
<dbReference type="AlphaFoldDB" id="A0A150QWE8"/>
<evidence type="ECO:0000313" key="4">
    <source>
        <dbReference type="EMBL" id="KYF72172.1"/>
    </source>
</evidence>
<dbReference type="EMBL" id="JEMB01003469">
    <property type="protein sequence ID" value="KYF72172.1"/>
    <property type="molecule type" value="Genomic_DNA"/>
</dbReference>
<organism evidence="4 5">
    <name type="scientific">Sorangium cellulosum</name>
    <name type="common">Polyangium cellulosum</name>
    <dbReference type="NCBI Taxonomy" id="56"/>
    <lineage>
        <taxon>Bacteria</taxon>
        <taxon>Pseudomonadati</taxon>
        <taxon>Myxococcota</taxon>
        <taxon>Polyangia</taxon>
        <taxon>Polyangiales</taxon>
        <taxon>Polyangiaceae</taxon>
        <taxon>Sorangium</taxon>
    </lineage>
</organism>
<feature type="chain" id="PRO_5007567182" description="DUF8021 domain-containing protein" evidence="2">
    <location>
        <begin position="30"/>
        <end position="347"/>
    </location>
</feature>
<gene>
    <name evidence="4" type="ORF">BE17_01690</name>
</gene>
<evidence type="ECO:0000256" key="1">
    <source>
        <dbReference type="SAM" id="MobiDB-lite"/>
    </source>
</evidence>
<dbReference type="InterPro" id="IPR058334">
    <property type="entry name" value="DUF8021"/>
</dbReference>